<sequence length="416" mass="47272">MFYEVVIGNGGKADFWESSGGDAVQLKLACPRVFALAVKKKGVIQEFGFWQGSKWVWDIALRRPLFDWEKIQWSLFLSTLENARIRRSILDTLAWAFCPDDKFTVGSFRLCIETPSHNNSVDYKAIWHGICPSKIEIFIWQTLHGRVMVGQVVQNFGLAIASSWLCPLCNQEKESIDHQFLFCPWSWKLWSVCMEWWGVNFCFNKSLTDWFMGWHGLCPEPKFNRGWNTLFAAMLFSVWETRNHCIFQGTQFSVYQVSYMVKMRVAWWFKFYGKGSKLSISTMILNLPESCIELKQVKRPLGGLWNPPSGLGFKFNVGGSSRGNPGSPGIGGVLRDNSGKVLGMFSDDSNLAVSWINSEGFGSLNHVQIIRDICCGLVSLRNDRVSFNPRSSNLFADSLAKKGSGLHGDVLLWDFQ</sequence>
<keyword evidence="3" id="KW-1185">Reference proteome</keyword>
<proteinExistence type="predicted"/>
<reference evidence="2" key="1">
    <citation type="journal article" date="2023" name="Plant J.">
        <title>Genome sequences and population genomics provide insights into the demographic history, inbreeding, and mutation load of two 'living fossil' tree species of Dipteronia.</title>
        <authorList>
            <person name="Feng Y."/>
            <person name="Comes H.P."/>
            <person name="Chen J."/>
            <person name="Zhu S."/>
            <person name="Lu R."/>
            <person name="Zhang X."/>
            <person name="Li P."/>
            <person name="Qiu J."/>
            <person name="Olsen K.M."/>
            <person name="Qiu Y."/>
        </authorList>
    </citation>
    <scope>NUCLEOTIDE SEQUENCE</scope>
    <source>
        <strain evidence="2">KIB01</strain>
    </source>
</reference>
<comment type="caution">
    <text evidence="2">The sequence shown here is derived from an EMBL/GenBank/DDBJ whole genome shotgun (WGS) entry which is preliminary data.</text>
</comment>
<dbReference type="InterPro" id="IPR026960">
    <property type="entry name" value="RVT-Znf"/>
</dbReference>
<name>A0AAD9UC01_9ROSI</name>
<dbReference type="InterPro" id="IPR044730">
    <property type="entry name" value="RNase_H-like_dom_plant"/>
</dbReference>
<dbReference type="EMBL" id="JANJYI010000004">
    <property type="protein sequence ID" value="KAK2651368.1"/>
    <property type="molecule type" value="Genomic_DNA"/>
</dbReference>
<dbReference type="AlphaFoldDB" id="A0AAD9UC01"/>
<organism evidence="2 3">
    <name type="scientific">Dipteronia dyeriana</name>
    <dbReference type="NCBI Taxonomy" id="168575"/>
    <lineage>
        <taxon>Eukaryota</taxon>
        <taxon>Viridiplantae</taxon>
        <taxon>Streptophyta</taxon>
        <taxon>Embryophyta</taxon>
        <taxon>Tracheophyta</taxon>
        <taxon>Spermatophyta</taxon>
        <taxon>Magnoliopsida</taxon>
        <taxon>eudicotyledons</taxon>
        <taxon>Gunneridae</taxon>
        <taxon>Pentapetalae</taxon>
        <taxon>rosids</taxon>
        <taxon>malvids</taxon>
        <taxon>Sapindales</taxon>
        <taxon>Sapindaceae</taxon>
        <taxon>Hippocastanoideae</taxon>
        <taxon>Acereae</taxon>
        <taxon>Dipteronia</taxon>
    </lineage>
</organism>
<dbReference type="PANTHER" id="PTHR36617:SF5">
    <property type="entry name" value="OS05G0421675 PROTEIN"/>
    <property type="match status" value="1"/>
</dbReference>
<evidence type="ECO:0000313" key="2">
    <source>
        <dbReference type="EMBL" id="KAK2651368.1"/>
    </source>
</evidence>
<dbReference type="Pfam" id="PF13966">
    <property type="entry name" value="zf-RVT"/>
    <property type="match status" value="1"/>
</dbReference>
<dbReference type="Proteomes" id="UP001280121">
    <property type="component" value="Unassembled WGS sequence"/>
</dbReference>
<evidence type="ECO:0000259" key="1">
    <source>
        <dbReference type="Pfam" id="PF13966"/>
    </source>
</evidence>
<dbReference type="PANTHER" id="PTHR36617">
    <property type="entry name" value="PROTEIN, PUTATIVE-RELATED"/>
    <property type="match status" value="1"/>
</dbReference>
<dbReference type="CDD" id="cd06222">
    <property type="entry name" value="RNase_H_like"/>
    <property type="match status" value="1"/>
</dbReference>
<gene>
    <name evidence="2" type="ORF">Ddye_011224</name>
</gene>
<accession>A0AAD9UC01</accession>
<protein>
    <recommendedName>
        <fullName evidence="1">Reverse transcriptase zinc-binding domain-containing protein</fullName>
    </recommendedName>
</protein>
<evidence type="ECO:0000313" key="3">
    <source>
        <dbReference type="Proteomes" id="UP001280121"/>
    </source>
</evidence>
<feature type="domain" description="Reverse transcriptase zinc-binding" evidence="1">
    <location>
        <begin position="118"/>
        <end position="190"/>
    </location>
</feature>